<evidence type="ECO:0008006" key="4">
    <source>
        <dbReference type="Google" id="ProtNLM"/>
    </source>
</evidence>
<feature type="transmembrane region" description="Helical" evidence="1">
    <location>
        <begin position="6"/>
        <end position="24"/>
    </location>
</feature>
<comment type="caution">
    <text evidence="2">The sequence shown here is derived from an EMBL/GenBank/DDBJ whole genome shotgun (WGS) entry which is preliminary data.</text>
</comment>
<dbReference type="AlphaFoldDB" id="A0AAE3JCR6"/>
<evidence type="ECO:0000313" key="3">
    <source>
        <dbReference type="Proteomes" id="UP001198200"/>
    </source>
</evidence>
<feature type="transmembrane region" description="Helical" evidence="1">
    <location>
        <begin position="221"/>
        <end position="239"/>
    </location>
</feature>
<dbReference type="EMBL" id="JAJEQN010000009">
    <property type="protein sequence ID" value="MCC2221067.1"/>
    <property type="molecule type" value="Genomic_DNA"/>
</dbReference>
<feature type="transmembrane region" description="Helical" evidence="1">
    <location>
        <begin position="192"/>
        <end position="215"/>
    </location>
</feature>
<gene>
    <name evidence="2" type="ORF">LKD48_05315</name>
</gene>
<sequence>MPGGCMLLTLFSAVFLIFLIYNPALCTLGATKGLSLWYKQVLPALFPAMAAASFLISRKSVQAALKHLPFPSGAAFLSGLLCGSPMGALTCSGLYASKLLSKRAARWIVCFVQLPSPLFLSGFVASALLALPTKMRFVFLLCAYLPFFASFLLCTLLFFLKSVAKRSISTKKNVQETSSPEPSLNDICDTCLLLLVRIGVLLMFFSILSEFLTIATPQSTAQTILIGMLEMTTGISKISSLNTLSLRYKSAICLFLLGFGGICVHIQVRQAWQQSDFPIFRYILVRFLFGLCSSLCFLFLNS</sequence>
<keyword evidence="1" id="KW-1133">Transmembrane helix</keyword>
<proteinExistence type="predicted"/>
<name>A0AAE3JCR6_9FIRM</name>
<feature type="transmembrane region" description="Helical" evidence="1">
    <location>
        <begin position="76"/>
        <end position="96"/>
    </location>
</feature>
<accession>A0AAE3JCR6</accession>
<keyword evidence="1" id="KW-0812">Transmembrane</keyword>
<feature type="transmembrane region" description="Helical" evidence="1">
    <location>
        <begin position="280"/>
        <end position="300"/>
    </location>
</feature>
<dbReference type="Proteomes" id="UP001198200">
    <property type="component" value="Unassembled WGS sequence"/>
</dbReference>
<feature type="transmembrane region" description="Helical" evidence="1">
    <location>
        <begin position="108"/>
        <end position="131"/>
    </location>
</feature>
<feature type="transmembrane region" description="Helical" evidence="1">
    <location>
        <begin position="251"/>
        <end position="268"/>
    </location>
</feature>
<feature type="transmembrane region" description="Helical" evidence="1">
    <location>
        <begin position="137"/>
        <end position="160"/>
    </location>
</feature>
<organism evidence="2 3">
    <name type="scientific">Anthropogastromicrobium aceti</name>
    <dbReference type="NCBI Taxonomy" id="2981768"/>
    <lineage>
        <taxon>Bacteria</taxon>
        <taxon>Bacillati</taxon>
        <taxon>Bacillota</taxon>
        <taxon>Clostridia</taxon>
        <taxon>Lachnospirales</taxon>
        <taxon>Lachnospiraceae</taxon>
        <taxon>Anthropogastromicrobium</taxon>
    </lineage>
</organism>
<evidence type="ECO:0000313" key="2">
    <source>
        <dbReference type="EMBL" id="MCC2221067.1"/>
    </source>
</evidence>
<keyword evidence="3" id="KW-1185">Reference proteome</keyword>
<keyword evidence="1" id="KW-0472">Membrane</keyword>
<reference evidence="2 3" key="1">
    <citation type="submission" date="2021-10" db="EMBL/GenBank/DDBJ databases">
        <title>Anaerobic single-cell dispensing facilitates the cultivation of human gut bacteria.</title>
        <authorList>
            <person name="Afrizal A."/>
        </authorList>
    </citation>
    <scope>NUCLEOTIDE SEQUENCE [LARGE SCALE GENOMIC DNA]</scope>
    <source>
        <strain evidence="2 3">CLA-AA-H224</strain>
    </source>
</reference>
<protein>
    <recommendedName>
        <fullName evidence="4">Sporulation integral membrane protein YlbJ</fullName>
    </recommendedName>
</protein>
<dbReference type="RefSeq" id="WP_308731430.1">
    <property type="nucleotide sequence ID" value="NZ_JAJEQN010000009.1"/>
</dbReference>
<evidence type="ECO:0000256" key="1">
    <source>
        <dbReference type="SAM" id="Phobius"/>
    </source>
</evidence>